<evidence type="ECO:0000256" key="1">
    <source>
        <dbReference type="SAM" id="Phobius"/>
    </source>
</evidence>
<dbReference type="Proteomes" id="UP000177117">
    <property type="component" value="Unassembled WGS sequence"/>
</dbReference>
<comment type="caution">
    <text evidence="2">The sequence shown here is derived from an EMBL/GenBank/DDBJ whole genome shotgun (WGS) entry which is preliminary data.</text>
</comment>
<dbReference type="InterPro" id="IPR012902">
    <property type="entry name" value="N_methyl_site"/>
</dbReference>
<organism evidence="2 3">
    <name type="scientific">Candidatus Yanofskybacteria bacterium RIFCSPHIGHO2_01_FULL_41_53</name>
    <dbReference type="NCBI Taxonomy" id="1802663"/>
    <lineage>
        <taxon>Bacteria</taxon>
        <taxon>Candidatus Yanofskyibacteriota</taxon>
    </lineage>
</organism>
<evidence type="ECO:0008006" key="4">
    <source>
        <dbReference type="Google" id="ProtNLM"/>
    </source>
</evidence>
<name>A0A1F8EKK2_9BACT</name>
<evidence type="ECO:0000313" key="3">
    <source>
        <dbReference type="Proteomes" id="UP000177117"/>
    </source>
</evidence>
<reference evidence="2 3" key="1">
    <citation type="journal article" date="2016" name="Nat. Commun.">
        <title>Thousands of microbial genomes shed light on interconnected biogeochemical processes in an aquifer system.</title>
        <authorList>
            <person name="Anantharaman K."/>
            <person name="Brown C.T."/>
            <person name="Hug L.A."/>
            <person name="Sharon I."/>
            <person name="Castelle C.J."/>
            <person name="Probst A.J."/>
            <person name="Thomas B.C."/>
            <person name="Singh A."/>
            <person name="Wilkins M.J."/>
            <person name="Karaoz U."/>
            <person name="Brodie E.L."/>
            <person name="Williams K.H."/>
            <person name="Hubbard S.S."/>
            <person name="Banfield J.F."/>
        </authorList>
    </citation>
    <scope>NUCLEOTIDE SEQUENCE [LARGE SCALE GENOMIC DNA]</scope>
</reference>
<keyword evidence="1" id="KW-0812">Transmembrane</keyword>
<dbReference type="NCBIfam" id="TIGR02532">
    <property type="entry name" value="IV_pilin_GFxxxE"/>
    <property type="match status" value="1"/>
</dbReference>
<gene>
    <name evidence="2" type="ORF">A2650_00740</name>
</gene>
<accession>A0A1F8EKK2</accession>
<keyword evidence="1" id="KW-1133">Transmembrane helix</keyword>
<protein>
    <recommendedName>
        <fullName evidence="4">Prepilin-type N-terminal cleavage/methylation domain-containing protein</fullName>
    </recommendedName>
</protein>
<evidence type="ECO:0000313" key="2">
    <source>
        <dbReference type="EMBL" id="OGN01395.1"/>
    </source>
</evidence>
<keyword evidence="1" id="KW-0472">Membrane</keyword>
<feature type="transmembrane region" description="Helical" evidence="1">
    <location>
        <begin position="12"/>
        <end position="38"/>
    </location>
</feature>
<dbReference type="AlphaFoldDB" id="A0A1F8EKK2"/>
<proteinExistence type="predicted"/>
<dbReference type="EMBL" id="MGJD01000006">
    <property type="protein sequence ID" value="OGN01395.1"/>
    <property type="molecule type" value="Genomic_DNA"/>
</dbReference>
<dbReference type="Pfam" id="PF07963">
    <property type="entry name" value="N_methyl"/>
    <property type="match status" value="1"/>
</dbReference>
<sequence>MMIFNRSKERGFTLIEAIVAIFILSLGIIPSLSIVLYANSFTSVLKNNLIGTNLAQEGAEVVRALRDSNWFNGRAFDFGLANGTYRLEWNSASLITEFGSNPVLKIDSNGLYNYTSGTDTPFHRRIFIVKDPTAPGCDCELRVVVEVSWVERKSTRVITVESHLFDWN</sequence>